<name>A0A919D8B6_9ACTN</name>
<feature type="domain" description="DUF6895" evidence="1">
    <location>
        <begin position="16"/>
        <end position="293"/>
    </location>
</feature>
<evidence type="ECO:0000313" key="3">
    <source>
        <dbReference type="Proteomes" id="UP000655443"/>
    </source>
</evidence>
<dbReference type="Pfam" id="PF21836">
    <property type="entry name" value="DUF6895"/>
    <property type="match status" value="1"/>
</dbReference>
<evidence type="ECO:0000313" key="2">
    <source>
        <dbReference type="EMBL" id="GHE12946.1"/>
    </source>
</evidence>
<proteinExistence type="predicted"/>
<sequence>MDVDPAALQIPHRVSARALDWLESVRSCFALDADLPVHEIDGPSLKALSELALAAGMVIREAVAAPEEARKAQSLMDFAWQQFREGDVLYELQRHTPAATHCTEIYSFFAATGYRHARLEQLLEHLVGMRAARVPEHVPNRQLAVVAAVRRIGLPDHSDLEELIGRTWLGGMPEPWMLDAFNGYGITHTVFHLTDWSAEPGRLPGKLQHYLRAWLPAWVEVFAETRGWDLLGELLAVGMCLEEPMFFPAVWEQVAQAQRADGMLPNGVTRPPDDAVLAFRNHHHPTIVAVVAGTLTASRALTVAAGMPA</sequence>
<gene>
    <name evidence="2" type="ORF">GCM10010339_78280</name>
</gene>
<organism evidence="2 3">
    <name type="scientific">Streptomyces alanosinicus</name>
    <dbReference type="NCBI Taxonomy" id="68171"/>
    <lineage>
        <taxon>Bacteria</taxon>
        <taxon>Bacillati</taxon>
        <taxon>Actinomycetota</taxon>
        <taxon>Actinomycetes</taxon>
        <taxon>Kitasatosporales</taxon>
        <taxon>Streptomycetaceae</taxon>
        <taxon>Streptomyces</taxon>
    </lineage>
</organism>
<dbReference type="AlphaFoldDB" id="A0A919D8B6"/>
<keyword evidence="3" id="KW-1185">Reference proteome</keyword>
<protein>
    <recommendedName>
        <fullName evidence="1">DUF6895 domain-containing protein</fullName>
    </recommendedName>
</protein>
<dbReference type="RefSeq" id="WP_229882275.1">
    <property type="nucleotide sequence ID" value="NZ_BMVG01000037.1"/>
</dbReference>
<reference evidence="2" key="1">
    <citation type="journal article" date="2014" name="Int. J. Syst. Evol. Microbiol.">
        <title>Complete genome sequence of Corynebacterium casei LMG S-19264T (=DSM 44701T), isolated from a smear-ripened cheese.</title>
        <authorList>
            <consortium name="US DOE Joint Genome Institute (JGI-PGF)"/>
            <person name="Walter F."/>
            <person name="Albersmeier A."/>
            <person name="Kalinowski J."/>
            <person name="Ruckert C."/>
        </authorList>
    </citation>
    <scope>NUCLEOTIDE SEQUENCE</scope>
    <source>
        <strain evidence="2">JCM 4714</strain>
    </source>
</reference>
<comment type="caution">
    <text evidence="2">The sequence shown here is derived from an EMBL/GenBank/DDBJ whole genome shotgun (WGS) entry which is preliminary data.</text>
</comment>
<dbReference type="Proteomes" id="UP000655443">
    <property type="component" value="Unassembled WGS sequence"/>
</dbReference>
<reference evidence="2" key="2">
    <citation type="submission" date="2020-09" db="EMBL/GenBank/DDBJ databases">
        <authorList>
            <person name="Sun Q."/>
            <person name="Ohkuma M."/>
        </authorList>
    </citation>
    <scope>NUCLEOTIDE SEQUENCE</scope>
    <source>
        <strain evidence="2">JCM 4714</strain>
    </source>
</reference>
<evidence type="ECO:0000259" key="1">
    <source>
        <dbReference type="Pfam" id="PF21836"/>
    </source>
</evidence>
<dbReference type="InterPro" id="IPR054190">
    <property type="entry name" value="DUF6895"/>
</dbReference>
<accession>A0A919D8B6</accession>
<dbReference type="EMBL" id="BMVG01000037">
    <property type="protein sequence ID" value="GHE12946.1"/>
    <property type="molecule type" value="Genomic_DNA"/>
</dbReference>